<dbReference type="AlphaFoldDB" id="A0A7W4LVX1"/>
<dbReference type="EMBL" id="CP063687">
    <property type="protein sequence ID" value="QOY26765.1"/>
    <property type="molecule type" value="Genomic_DNA"/>
</dbReference>
<dbReference type="Pfam" id="PF03413">
    <property type="entry name" value="PepSY"/>
    <property type="match status" value="3"/>
</dbReference>
<name>A0A7W4LVX1_BACVE</name>
<proteinExistence type="predicted"/>
<keyword evidence="1" id="KW-0732">Signal</keyword>
<evidence type="ECO:0000256" key="1">
    <source>
        <dbReference type="SAM" id="SignalP"/>
    </source>
</evidence>
<dbReference type="InterPro" id="IPR025711">
    <property type="entry name" value="PepSY"/>
</dbReference>
<evidence type="ECO:0000313" key="4">
    <source>
        <dbReference type="Proteomes" id="UP000587477"/>
    </source>
</evidence>
<feature type="domain" description="PepSY" evidence="2">
    <location>
        <begin position="48"/>
        <end position="106"/>
    </location>
</feature>
<organism evidence="3 4">
    <name type="scientific">Bacillus velezensis</name>
    <dbReference type="NCBI Taxonomy" id="492670"/>
    <lineage>
        <taxon>Bacteria</taxon>
        <taxon>Bacillati</taxon>
        <taxon>Bacillota</taxon>
        <taxon>Bacilli</taxon>
        <taxon>Bacillales</taxon>
        <taxon>Bacillaceae</taxon>
        <taxon>Bacillus</taxon>
        <taxon>Bacillus amyloliquefaciens group</taxon>
    </lineage>
</organism>
<dbReference type="Gene3D" id="3.10.450.40">
    <property type="match status" value="4"/>
</dbReference>
<dbReference type="Proteomes" id="UP000587477">
    <property type="component" value="Chromosome"/>
</dbReference>
<accession>A0A7W4LVX1</accession>
<feature type="domain" description="PepSY" evidence="2">
    <location>
        <begin position="249"/>
        <end position="302"/>
    </location>
</feature>
<gene>
    <name evidence="3" type="primary">ykoJ</name>
    <name evidence="3" type="ORF">BACVE_001776</name>
</gene>
<evidence type="ECO:0000259" key="2">
    <source>
        <dbReference type="Pfam" id="PF03413"/>
    </source>
</evidence>
<protein>
    <recommendedName>
        <fullName evidence="2">PepSY domain-containing protein</fullName>
    </recommendedName>
</protein>
<feature type="domain" description="PepSY" evidence="2">
    <location>
        <begin position="183"/>
        <end position="240"/>
    </location>
</feature>
<feature type="signal peptide" evidence="1">
    <location>
        <begin position="1"/>
        <end position="27"/>
    </location>
</feature>
<sequence length="304" mass="32865">MMGITKVLSGAALGTILSISSLTSAHAAVIHKDDAAQTKVETKQQASVSISKAKETALKNCSCKGAVQSAQMKKVNGAYVYVVNVLDVKGKQHTVNVNSSSGKVVKHQIEKKQQFISKSGAEKIAVKNCKGTVKSSELKTEHNAMVYVVQVSGQDGKLHTFHINCKNSKIVKHDIKNNQQHMTRAKAESFALSHCKGAVKSAQMKKENGVSVYVVSIFGQDGKLHTLHMDGKSGKILKEEVQKKQVMIASKKAHSIALSHCKGAVKSSEMKKENGVYKYIVKITAQNHTEQTVKVNAQNGAICK</sequence>
<evidence type="ECO:0000313" key="3">
    <source>
        <dbReference type="EMBL" id="QOY26765.1"/>
    </source>
</evidence>
<reference evidence="4" key="1">
    <citation type="submission" date="2020-10" db="EMBL/GenBank/DDBJ databases">
        <title>Complete genome sequence of Bacillus velezensis NST6.</title>
        <authorList>
            <person name="Choi J."/>
        </authorList>
    </citation>
    <scope>NUCLEOTIDE SEQUENCE [LARGE SCALE GENOMIC DNA]</scope>
    <source>
        <strain evidence="4">NST6</strain>
    </source>
</reference>
<feature type="chain" id="PRO_5031143687" description="PepSY domain-containing protein" evidence="1">
    <location>
        <begin position="28"/>
        <end position="304"/>
    </location>
</feature>